<gene>
    <name evidence="1" type="ORF">ACAOBT_LOCUS9876</name>
</gene>
<evidence type="ECO:0000313" key="2">
    <source>
        <dbReference type="Proteomes" id="UP001152888"/>
    </source>
</evidence>
<accession>A0A9P0KDU2</accession>
<comment type="caution">
    <text evidence="1">The sequence shown here is derived from an EMBL/GenBank/DDBJ whole genome shotgun (WGS) entry which is preliminary data.</text>
</comment>
<reference evidence="1" key="1">
    <citation type="submission" date="2022-03" db="EMBL/GenBank/DDBJ databases">
        <authorList>
            <person name="Sayadi A."/>
        </authorList>
    </citation>
    <scope>NUCLEOTIDE SEQUENCE</scope>
</reference>
<name>A0A9P0KDU2_ACAOB</name>
<dbReference type="EMBL" id="CAKOFQ010006795">
    <property type="protein sequence ID" value="CAH1972215.1"/>
    <property type="molecule type" value="Genomic_DNA"/>
</dbReference>
<sequence length="83" mass="9373">MKNCTDWTLTKFPLQRFMRRRCLSASSRLGHISCAKQQSPPDALRGHLLAWTQQLSNPFSHILKSCQLASACADTLLPENVVF</sequence>
<dbReference type="AlphaFoldDB" id="A0A9P0KDU2"/>
<proteinExistence type="predicted"/>
<protein>
    <submittedName>
        <fullName evidence="1">Uncharacterized protein</fullName>
    </submittedName>
</protein>
<evidence type="ECO:0000313" key="1">
    <source>
        <dbReference type="EMBL" id="CAH1972215.1"/>
    </source>
</evidence>
<dbReference type="Proteomes" id="UP001152888">
    <property type="component" value="Unassembled WGS sequence"/>
</dbReference>
<keyword evidence="2" id="KW-1185">Reference proteome</keyword>
<organism evidence="1 2">
    <name type="scientific">Acanthoscelides obtectus</name>
    <name type="common">Bean weevil</name>
    <name type="synonym">Bruchus obtectus</name>
    <dbReference type="NCBI Taxonomy" id="200917"/>
    <lineage>
        <taxon>Eukaryota</taxon>
        <taxon>Metazoa</taxon>
        <taxon>Ecdysozoa</taxon>
        <taxon>Arthropoda</taxon>
        <taxon>Hexapoda</taxon>
        <taxon>Insecta</taxon>
        <taxon>Pterygota</taxon>
        <taxon>Neoptera</taxon>
        <taxon>Endopterygota</taxon>
        <taxon>Coleoptera</taxon>
        <taxon>Polyphaga</taxon>
        <taxon>Cucujiformia</taxon>
        <taxon>Chrysomeloidea</taxon>
        <taxon>Chrysomelidae</taxon>
        <taxon>Bruchinae</taxon>
        <taxon>Bruchini</taxon>
        <taxon>Acanthoscelides</taxon>
    </lineage>
</organism>